<sequence>MSVSTSTFGTQQTGAAGTSMTYNGLTVPSGSTNPAIIFGFSLYASGGVAASGISATWDFGGTNQAMDFIGTAPIAGGVDYCGLFGLVNPAPGNLTLHMAWTNTCVPNGCANHVTGVDQTGGSTTWRNFGTNALTSATPSFNMGATYNSGAGSNTSLLYATCIIQLSTLSSVSGASWYTASNFQASPVRSAGGMYALPSATPTTMTWTLAGSAATAMAGIEIKPAAIPGSAALAGQSPEVTRLAKAGMPRGLAGMPPLITASLPIIVIPPPPAGGSTLPMMGVG</sequence>
<comment type="caution">
    <text evidence="1">The sequence shown here is derived from an EMBL/GenBank/DDBJ whole genome shotgun (WGS) entry which is preliminary data.</text>
</comment>
<dbReference type="Proteomes" id="UP000567293">
    <property type="component" value="Unassembled WGS sequence"/>
</dbReference>
<protein>
    <submittedName>
        <fullName evidence="1">Uncharacterized protein</fullName>
    </submittedName>
</protein>
<organism evidence="1 2">
    <name type="scientific">Candidatus Acidiferrum panamense</name>
    <dbReference type="NCBI Taxonomy" id="2741543"/>
    <lineage>
        <taxon>Bacteria</taxon>
        <taxon>Pseudomonadati</taxon>
        <taxon>Acidobacteriota</taxon>
        <taxon>Terriglobia</taxon>
        <taxon>Candidatus Acidiferrales</taxon>
        <taxon>Candidatus Acidiferrum</taxon>
    </lineage>
</organism>
<evidence type="ECO:0000313" key="2">
    <source>
        <dbReference type="Proteomes" id="UP000567293"/>
    </source>
</evidence>
<name>A0A7V8NPW9_9BACT</name>
<accession>A0A7V8NPW9</accession>
<dbReference type="AlphaFoldDB" id="A0A7V8NPW9"/>
<proteinExistence type="predicted"/>
<gene>
    <name evidence="1" type="ORF">HRJ53_09280</name>
</gene>
<dbReference type="EMBL" id="JACDQQ010000897">
    <property type="protein sequence ID" value="MBA0085176.1"/>
    <property type="molecule type" value="Genomic_DNA"/>
</dbReference>
<evidence type="ECO:0000313" key="1">
    <source>
        <dbReference type="EMBL" id="MBA0085176.1"/>
    </source>
</evidence>
<reference evidence="1" key="1">
    <citation type="submission" date="2020-06" db="EMBL/GenBank/DDBJ databases">
        <title>Legume-microbial interactions unlock mineral nutrients during tropical forest succession.</title>
        <authorList>
            <person name="Epihov D.Z."/>
        </authorList>
    </citation>
    <scope>NUCLEOTIDE SEQUENCE [LARGE SCALE GENOMIC DNA]</scope>
    <source>
        <strain evidence="1">Pan2503</strain>
    </source>
</reference>
<keyword evidence="2" id="KW-1185">Reference proteome</keyword>